<evidence type="ECO:0000313" key="9">
    <source>
        <dbReference type="EMBL" id="AEF41644.1"/>
    </source>
</evidence>
<evidence type="ECO:0000256" key="4">
    <source>
        <dbReference type="ARBA" id="ARBA00022692"/>
    </source>
</evidence>
<dbReference type="EMBL" id="CP002786">
    <property type="protein sequence ID" value="AEF41644.1"/>
    <property type="molecule type" value="Genomic_DNA"/>
</dbReference>
<evidence type="ECO:0000256" key="1">
    <source>
        <dbReference type="ARBA" id="ARBA00004651"/>
    </source>
</evidence>
<evidence type="ECO:0000313" key="10">
    <source>
        <dbReference type="Proteomes" id="UP000009235"/>
    </source>
</evidence>
<evidence type="ECO:0000256" key="2">
    <source>
        <dbReference type="ARBA" id="ARBA00006679"/>
    </source>
</evidence>
<keyword evidence="6 8" id="KW-0472">Membrane</keyword>
<evidence type="ECO:0000256" key="5">
    <source>
        <dbReference type="ARBA" id="ARBA00022989"/>
    </source>
</evidence>
<organism evidence="9 10">
    <name type="scientific">Hoyosella subflava (strain DSM 45089 / JCM 17490 / NBRC 109087 / DQS3-9A1)</name>
    <name type="common">Amycolicicoccus subflavus</name>
    <dbReference type="NCBI Taxonomy" id="443218"/>
    <lineage>
        <taxon>Bacteria</taxon>
        <taxon>Bacillati</taxon>
        <taxon>Actinomycetota</taxon>
        <taxon>Actinomycetes</taxon>
        <taxon>Mycobacteriales</taxon>
        <taxon>Hoyosellaceae</taxon>
        <taxon>Hoyosella</taxon>
    </lineage>
</organism>
<dbReference type="AlphaFoldDB" id="F6ENH5"/>
<feature type="compositionally biased region" description="Low complexity" evidence="7">
    <location>
        <begin position="80"/>
        <end position="95"/>
    </location>
</feature>
<feature type="transmembrane region" description="Helical" evidence="8">
    <location>
        <begin position="363"/>
        <end position="383"/>
    </location>
</feature>
<gene>
    <name evidence="9" type="ordered locus">AS9A_3199</name>
</gene>
<evidence type="ECO:0008006" key="11">
    <source>
        <dbReference type="Google" id="ProtNLM"/>
    </source>
</evidence>
<dbReference type="HOGENOM" id="CLU_712980_0_0_11"/>
<sequence>MTMTDKRDDASDPQPYDAPATAPSPFDQNTEEIPAKGAADADSGPATEAIPSVQPDDQSGGFGRAAGDSDTAPGFAWSRPGTDTGAATAPVATPGQYSAQVTRGRPPRPSATAGYTPLVDDDDLGLRESEATEQIPVQDPAPPQAYSSAHTEILERPEEMSYVPGGPGAATGPFAPQQPYGEQDLWGAGAAGAQAAYSPTQDDMQREPVAVPPAQVVPEGRGTLEFGLFILRLLVGGALIADGVRHLLGQSGGLGMGGLETLFTDAGYQSASIVAIAVMSAQIGGGLLLLLGLATPVGAAVSVAALMNVWLAHQTAEPGLQGIGTPELEVALVLAVAAGALALTGPGRISMERSAGWSTRPRWGSSVLLFLGIVGGACAWIFLSGQV</sequence>
<evidence type="ECO:0000256" key="6">
    <source>
        <dbReference type="ARBA" id="ARBA00023136"/>
    </source>
</evidence>
<dbReference type="PANTHER" id="PTHR33452">
    <property type="entry name" value="OXIDOREDUCTASE CATD-RELATED"/>
    <property type="match status" value="1"/>
</dbReference>
<dbReference type="InterPro" id="IPR032808">
    <property type="entry name" value="DoxX"/>
</dbReference>
<protein>
    <recommendedName>
        <fullName evidence="11">DoxX family protein</fullName>
    </recommendedName>
</protein>
<keyword evidence="4 8" id="KW-0812">Transmembrane</keyword>
<feature type="region of interest" description="Disordered" evidence="7">
    <location>
        <begin position="1"/>
        <end position="123"/>
    </location>
</feature>
<dbReference type="STRING" id="443218.AS9A_3199"/>
<dbReference type="GO" id="GO:0005886">
    <property type="term" value="C:plasma membrane"/>
    <property type="evidence" value="ECO:0007669"/>
    <property type="project" value="UniProtKB-SubCell"/>
</dbReference>
<feature type="transmembrane region" description="Helical" evidence="8">
    <location>
        <begin position="330"/>
        <end position="351"/>
    </location>
</feature>
<feature type="region of interest" description="Disordered" evidence="7">
    <location>
        <begin position="160"/>
        <end position="180"/>
    </location>
</feature>
<feature type="transmembrane region" description="Helical" evidence="8">
    <location>
        <begin position="287"/>
        <end position="310"/>
    </location>
</feature>
<keyword evidence="5 8" id="KW-1133">Transmembrane helix</keyword>
<dbReference type="Pfam" id="PF07681">
    <property type="entry name" value="DoxX"/>
    <property type="match status" value="1"/>
</dbReference>
<name>F6ENH5_HOYSD</name>
<evidence type="ECO:0000256" key="3">
    <source>
        <dbReference type="ARBA" id="ARBA00022475"/>
    </source>
</evidence>
<dbReference type="Proteomes" id="UP000009235">
    <property type="component" value="Chromosome"/>
</dbReference>
<reference evidence="9 10" key="1">
    <citation type="journal article" date="2011" name="J. Bacteriol.">
        <title>Complete genome sequence of Amycolicicoccus subflavus DQS3-9A1T, an actinomycete isolated from crude oil-polluted soil.</title>
        <authorList>
            <person name="Cai M."/>
            <person name="Chen W.M."/>
            <person name="Nie Y."/>
            <person name="Chi C.Q."/>
            <person name="Wang Y.N."/>
            <person name="Tang Y.Q."/>
            <person name="Li G.Y."/>
            <person name="Wu X.L."/>
        </authorList>
    </citation>
    <scope>NUCLEOTIDE SEQUENCE [LARGE SCALE GENOMIC DNA]</scope>
    <source>
        <strain evidence="10">DSM 45089 / DQS3-9A1</strain>
    </source>
</reference>
<evidence type="ECO:0000256" key="7">
    <source>
        <dbReference type="SAM" id="MobiDB-lite"/>
    </source>
</evidence>
<keyword evidence="10" id="KW-1185">Reference proteome</keyword>
<comment type="subcellular location">
    <subcellularLocation>
        <location evidence="1">Cell membrane</location>
        <topology evidence="1">Multi-pass membrane protein</topology>
    </subcellularLocation>
</comment>
<dbReference type="PANTHER" id="PTHR33452:SF1">
    <property type="entry name" value="INNER MEMBRANE PROTEIN YPHA-RELATED"/>
    <property type="match status" value="1"/>
</dbReference>
<dbReference type="KEGG" id="asd:AS9A_3199"/>
<keyword evidence="3" id="KW-1003">Cell membrane</keyword>
<evidence type="ECO:0000256" key="8">
    <source>
        <dbReference type="SAM" id="Phobius"/>
    </source>
</evidence>
<accession>F6ENH5</accession>
<feature type="compositionally biased region" description="Basic and acidic residues" evidence="7">
    <location>
        <begin position="1"/>
        <end position="10"/>
    </location>
</feature>
<dbReference type="eggNOG" id="COG2259">
    <property type="taxonomic scope" value="Bacteria"/>
</dbReference>
<comment type="similarity">
    <text evidence="2">Belongs to the DoxX family.</text>
</comment>
<proteinExistence type="inferred from homology"/>
<dbReference type="InterPro" id="IPR051907">
    <property type="entry name" value="DoxX-like_oxidoreductase"/>
</dbReference>